<name>A0ABQ4BCA9_9ACTN</name>
<keyword evidence="1" id="KW-0812">Transmembrane</keyword>
<sequence length="156" mass="17114">MSMNEARVYRHVPWLFAAGLIVAALTGAVGAGLVTLLHELSVATVCKAAVALLFYVVVVAFPLLSFRWRTVIDDEAVTQHWITRTYRIPLAEITGLERDAAAHRWFLRIHAGEKTFEVIPCPVYRRPGGAFGATPPRTLLAAEADLEARLALPQPA</sequence>
<dbReference type="RefSeq" id="WP_203826671.1">
    <property type="nucleotide sequence ID" value="NZ_BAAATY010000012.1"/>
</dbReference>
<organism evidence="2 3">
    <name type="scientific">Actinoplanes palleronii</name>
    <dbReference type="NCBI Taxonomy" id="113570"/>
    <lineage>
        <taxon>Bacteria</taxon>
        <taxon>Bacillati</taxon>
        <taxon>Actinomycetota</taxon>
        <taxon>Actinomycetes</taxon>
        <taxon>Micromonosporales</taxon>
        <taxon>Micromonosporaceae</taxon>
        <taxon>Actinoplanes</taxon>
    </lineage>
</organism>
<comment type="caution">
    <text evidence="2">The sequence shown here is derived from an EMBL/GenBank/DDBJ whole genome shotgun (WGS) entry which is preliminary data.</text>
</comment>
<gene>
    <name evidence="2" type="ORF">Apa02nite_044230</name>
</gene>
<dbReference type="Proteomes" id="UP000624709">
    <property type="component" value="Unassembled WGS sequence"/>
</dbReference>
<keyword evidence="3" id="KW-1185">Reference proteome</keyword>
<protein>
    <recommendedName>
        <fullName evidence="4">PH (Pleckstrin Homology) domain-containing protein</fullName>
    </recommendedName>
</protein>
<evidence type="ECO:0008006" key="4">
    <source>
        <dbReference type="Google" id="ProtNLM"/>
    </source>
</evidence>
<keyword evidence="1" id="KW-1133">Transmembrane helix</keyword>
<dbReference type="EMBL" id="BOMS01000058">
    <property type="protein sequence ID" value="GIE68315.1"/>
    <property type="molecule type" value="Genomic_DNA"/>
</dbReference>
<reference evidence="2 3" key="1">
    <citation type="submission" date="2021-01" db="EMBL/GenBank/DDBJ databases">
        <title>Whole genome shotgun sequence of Actinoplanes palleronii NBRC 14916.</title>
        <authorList>
            <person name="Komaki H."/>
            <person name="Tamura T."/>
        </authorList>
    </citation>
    <scope>NUCLEOTIDE SEQUENCE [LARGE SCALE GENOMIC DNA]</scope>
    <source>
        <strain evidence="2 3">NBRC 14916</strain>
    </source>
</reference>
<accession>A0ABQ4BCA9</accession>
<keyword evidence="1" id="KW-0472">Membrane</keyword>
<evidence type="ECO:0000313" key="2">
    <source>
        <dbReference type="EMBL" id="GIE68315.1"/>
    </source>
</evidence>
<evidence type="ECO:0000256" key="1">
    <source>
        <dbReference type="SAM" id="Phobius"/>
    </source>
</evidence>
<feature type="transmembrane region" description="Helical" evidence="1">
    <location>
        <begin position="40"/>
        <end position="64"/>
    </location>
</feature>
<evidence type="ECO:0000313" key="3">
    <source>
        <dbReference type="Proteomes" id="UP000624709"/>
    </source>
</evidence>
<proteinExistence type="predicted"/>